<dbReference type="EMBL" id="JWIN03000008">
    <property type="protein sequence ID" value="KAB1275816.1"/>
    <property type="molecule type" value="Genomic_DNA"/>
</dbReference>
<sequence>MLTIHWTAPPPLPCSEPPGITLPRSSHALVLLAQVPLHLLGPELPYVQSLGPRIPEGWATAGRISPTVRANSLKSPPNTYLRESGRNSGLTKGRGVTCLPTDSSEDVLHVINHGITSALLITPHGCVITALLAALQGCTGSHCAPADQSSCFQ</sequence>
<accession>A0A5N4DXN3</accession>
<protein>
    <submittedName>
        <fullName evidence="1">Uncharacterized protein</fullName>
    </submittedName>
</protein>
<reference evidence="1 2" key="1">
    <citation type="journal article" date="2019" name="Mol. Ecol. Resour.">
        <title>Improving Illumina assemblies with Hi-C and long reads: an example with the North African dromedary.</title>
        <authorList>
            <person name="Elbers J.P."/>
            <person name="Rogers M.F."/>
            <person name="Perelman P.L."/>
            <person name="Proskuryakova A.A."/>
            <person name="Serdyukova N.A."/>
            <person name="Johnson W.E."/>
            <person name="Horin P."/>
            <person name="Corander J."/>
            <person name="Murphy D."/>
            <person name="Burger P.A."/>
        </authorList>
    </citation>
    <scope>NUCLEOTIDE SEQUENCE [LARGE SCALE GENOMIC DNA]</scope>
    <source>
        <strain evidence="1">Drom800</strain>
        <tissue evidence="1">Blood</tissue>
    </source>
</reference>
<evidence type="ECO:0000313" key="2">
    <source>
        <dbReference type="Proteomes" id="UP000299084"/>
    </source>
</evidence>
<dbReference type="Proteomes" id="UP000299084">
    <property type="component" value="Unassembled WGS sequence"/>
</dbReference>
<dbReference type="AlphaFoldDB" id="A0A5N4DXN3"/>
<keyword evidence="2" id="KW-1185">Reference proteome</keyword>
<proteinExistence type="predicted"/>
<name>A0A5N4DXN3_CAMDR</name>
<comment type="caution">
    <text evidence="1">The sequence shown here is derived from an EMBL/GenBank/DDBJ whole genome shotgun (WGS) entry which is preliminary data.</text>
</comment>
<evidence type="ECO:0000313" key="1">
    <source>
        <dbReference type="EMBL" id="KAB1275816.1"/>
    </source>
</evidence>
<gene>
    <name evidence="1" type="ORF">Cadr_000010051</name>
</gene>
<organism evidence="1 2">
    <name type="scientific">Camelus dromedarius</name>
    <name type="common">Dromedary</name>
    <name type="synonym">Arabian camel</name>
    <dbReference type="NCBI Taxonomy" id="9838"/>
    <lineage>
        <taxon>Eukaryota</taxon>
        <taxon>Metazoa</taxon>
        <taxon>Chordata</taxon>
        <taxon>Craniata</taxon>
        <taxon>Vertebrata</taxon>
        <taxon>Euteleostomi</taxon>
        <taxon>Mammalia</taxon>
        <taxon>Eutheria</taxon>
        <taxon>Laurasiatheria</taxon>
        <taxon>Artiodactyla</taxon>
        <taxon>Tylopoda</taxon>
        <taxon>Camelidae</taxon>
        <taxon>Camelus</taxon>
    </lineage>
</organism>